<evidence type="ECO:0000313" key="1">
    <source>
        <dbReference type="Ensembl" id="ENSCMUP00000007373.2"/>
    </source>
</evidence>
<proteinExistence type="predicted"/>
<accession>A0A8U7N1R8</accession>
<dbReference type="Ensembl" id="ENSCMUT00000007961.2">
    <property type="protein sequence ID" value="ENSCMUP00000007373.2"/>
    <property type="gene ID" value="ENSCMUG00000004856.2"/>
</dbReference>
<organism evidence="1 2">
    <name type="scientific">Corvus moneduloides</name>
    <name type="common">New Caledonian crow</name>
    <dbReference type="NCBI Taxonomy" id="1196302"/>
    <lineage>
        <taxon>Eukaryota</taxon>
        <taxon>Metazoa</taxon>
        <taxon>Chordata</taxon>
        <taxon>Craniata</taxon>
        <taxon>Vertebrata</taxon>
        <taxon>Euteleostomi</taxon>
        <taxon>Archelosauria</taxon>
        <taxon>Archosauria</taxon>
        <taxon>Dinosauria</taxon>
        <taxon>Saurischia</taxon>
        <taxon>Theropoda</taxon>
        <taxon>Coelurosauria</taxon>
        <taxon>Aves</taxon>
        <taxon>Neognathae</taxon>
        <taxon>Neoaves</taxon>
        <taxon>Telluraves</taxon>
        <taxon>Australaves</taxon>
        <taxon>Passeriformes</taxon>
        <taxon>Corvoidea</taxon>
        <taxon>Corvidae</taxon>
        <taxon>Corvus</taxon>
    </lineage>
</organism>
<reference evidence="1" key="3">
    <citation type="submission" date="2025-09" db="UniProtKB">
        <authorList>
            <consortium name="Ensembl"/>
        </authorList>
    </citation>
    <scope>IDENTIFICATION</scope>
</reference>
<reference evidence="1" key="2">
    <citation type="submission" date="2025-08" db="UniProtKB">
        <authorList>
            <consortium name="Ensembl"/>
        </authorList>
    </citation>
    <scope>IDENTIFICATION</scope>
</reference>
<dbReference type="AlphaFoldDB" id="A0A8C3DN77"/>
<sequence length="68" mass="7929">MGYEITLSGKMINYIWPSRKLAQTCFKISESSLSLEQIQDMWLYTFYPCTNLSSLHSLCLFLESEKPL</sequence>
<dbReference type="Proteomes" id="UP000694553">
    <property type="component" value="Unassembled WGS sequence"/>
</dbReference>
<accession>A0A8C3DN77</accession>
<keyword evidence="2" id="KW-1185">Reference proteome</keyword>
<name>A0A8C3DN77_CORMO</name>
<reference evidence="2" key="1">
    <citation type="submission" date="2019-10" db="EMBL/GenBank/DDBJ databases">
        <title>Corvus moneduloides (New Caledonian crow) genome, bCorMon1, primary haplotype.</title>
        <authorList>
            <person name="Rutz C."/>
            <person name="Fungtammasan C."/>
            <person name="Mountcastle J."/>
            <person name="Formenti G."/>
            <person name="Chow W."/>
            <person name="Howe K."/>
            <person name="Steele M.P."/>
            <person name="Fernandes J."/>
            <person name="Gilbert M.T.P."/>
            <person name="Fedrigo O."/>
            <person name="Jarvis E.D."/>
            <person name="Gemmell N."/>
        </authorList>
    </citation>
    <scope>NUCLEOTIDE SEQUENCE [LARGE SCALE GENOMIC DNA]</scope>
</reference>
<protein>
    <submittedName>
        <fullName evidence="1">Uncharacterized protein</fullName>
    </submittedName>
</protein>
<evidence type="ECO:0000313" key="2">
    <source>
        <dbReference type="Proteomes" id="UP000694553"/>
    </source>
</evidence>